<evidence type="ECO:0000256" key="1">
    <source>
        <dbReference type="SAM" id="MobiDB-lite"/>
    </source>
</evidence>
<dbReference type="RefSeq" id="WP_283891836.1">
    <property type="nucleotide sequence ID" value="NZ_JARWAF010000002.1"/>
</dbReference>
<dbReference type="EMBL" id="JARWAF010000002">
    <property type="protein sequence ID" value="MDJ1639953.1"/>
    <property type="molecule type" value="Genomic_DNA"/>
</dbReference>
<feature type="compositionally biased region" description="Basic and acidic residues" evidence="1">
    <location>
        <begin position="154"/>
        <end position="178"/>
    </location>
</feature>
<accession>A0ABT7D2M6</accession>
<proteinExistence type="predicted"/>
<reference evidence="2 3" key="1">
    <citation type="submission" date="2023-04" db="EMBL/GenBank/DDBJ databases">
        <title>A novel species of the genus Streptomyces: Streptomyces pakalii sp. nov. isolated from a Mexican soil jungle.</title>
        <authorList>
            <person name="Chavez-Hernandez M.A."/>
            <person name="Ortiz-Alvarez J."/>
            <person name="Villa-Tanaca L."/>
            <person name="Hernandez-Rodriguez C."/>
        </authorList>
    </citation>
    <scope>NUCLEOTIDE SEQUENCE [LARGE SCALE GENOMIC DNA]</scope>
    <source>
        <strain evidence="2 3">ENCB-J15</strain>
    </source>
</reference>
<evidence type="ECO:0000313" key="2">
    <source>
        <dbReference type="EMBL" id="MDJ1639953.1"/>
    </source>
</evidence>
<dbReference type="Proteomes" id="UP001237194">
    <property type="component" value="Unassembled WGS sequence"/>
</dbReference>
<protein>
    <submittedName>
        <fullName evidence="2">Uncharacterized protein</fullName>
    </submittedName>
</protein>
<organism evidence="2 3">
    <name type="scientific">Streptomyces pakalii</name>
    <dbReference type="NCBI Taxonomy" id="3036494"/>
    <lineage>
        <taxon>Bacteria</taxon>
        <taxon>Bacillati</taxon>
        <taxon>Actinomycetota</taxon>
        <taxon>Actinomycetes</taxon>
        <taxon>Kitasatosporales</taxon>
        <taxon>Streptomycetaceae</taxon>
        <taxon>Streptomyces</taxon>
    </lineage>
</organism>
<sequence>MADGSGGVTGERGAAGDQLVFRVEVSGTHRRREDLAALHQWLEDAPILTEARDEGGLDVRLVDSRRQSPSMGGELVQDILLVVTAEVARSVIENVWRAVLAWHRNRRRLANSEELPRVTLDTDEGDGDPTLRRDTDETGPVARDEPDSGGTAHRPVDQADGTDRDGTDADGRDADGRG</sequence>
<gene>
    <name evidence="2" type="ORF">P5W92_05960</name>
</gene>
<feature type="region of interest" description="Disordered" evidence="1">
    <location>
        <begin position="118"/>
        <end position="178"/>
    </location>
</feature>
<comment type="caution">
    <text evidence="2">The sequence shown here is derived from an EMBL/GenBank/DDBJ whole genome shotgun (WGS) entry which is preliminary data.</text>
</comment>
<name>A0ABT7D2M6_9ACTN</name>
<feature type="compositionally biased region" description="Basic and acidic residues" evidence="1">
    <location>
        <begin position="129"/>
        <end position="146"/>
    </location>
</feature>
<evidence type="ECO:0000313" key="3">
    <source>
        <dbReference type="Proteomes" id="UP001237194"/>
    </source>
</evidence>
<keyword evidence="3" id="KW-1185">Reference proteome</keyword>